<dbReference type="Proteomes" id="UP000433876">
    <property type="component" value="Unassembled WGS sequence"/>
</dbReference>
<proteinExistence type="predicted"/>
<evidence type="ECO:0000313" key="1">
    <source>
        <dbReference type="EMBL" id="KAA8635640.1"/>
    </source>
</evidence>
<name>A0A8S9A3L1_SORMA</name>
<evidence type="ECO:0000313" key="2">
    <source>
        <dbReference type="Proteomes" id="UP000433876"/>
    </source>
</evidence>
<organism evidence="1 2">
    <name type="scientific">Sordaria macrospora</name>
    <dbReference type="NCBI Taxonomy" id="5147"/>
    <lineage>
        <taxon>Eukaryota</taxon>
        <taxon>Fungi</taxon>
        <taxon>Dikarya</taxon>
        <taxon>Ascomycota</taxon>
        <taxon>Pezizomycotina</taxon>
        <taxon>Sordariomycetes</taxon>
        <taxon>Sordariomycetidae</taxon>
        <taxon>Sordariales</taxon>
        <taxon>Sordariaceae</taxon>
        <taxon>Sordaria</taxon>
    </lineage>
</organism>
<dbReference type="EMBL" id="NMPR01000010">
    <property type="protein sequence ID" value="KAA8635640.1"/>
    <property type="molecule type" value="Genomic_DNA"/>
</dbReference>
<sequence>MAARTGARHG</sequence>
<accession>A0A8S9A3L1</accession>
<protein>
    <submittedName>
        <fullName evidence="1">Uncharacterized protein</fullName>
    </submittedName>
</protein>
<comment type="caution">
    <text evidence="1">The sequence shown here is derived from an EMBL/GenBank/DDBJ whole genome shotgun (WGS) entry which is preliminary data.</text>
</comment>
<reference evidence="1 2" key="1">
    <citation type="submission" date="2017-07" db="EMBL/GenBank/DDBJ databases">
        <title>Genome sequence of the Sordaria macrospora wild type strain R19027.</title>
        <authorList>
            <person name="Nowrousian M."/>
            <person name="Teichert I."/>
            <person name="Kueck U."/>
        </authorList>
    </citation>
    <scope>NUCLEOTIDE SEQUENCE [LARGE SCALE GENOMIC DNA]</scope>
    <source>
        <strain evidence="1 2">R19027</strain>
        <tissue evidence="1">Mycelium</tissue>
    </source>
</reference>
<gene>
    <name evidence="1" type="ORF">SMACR_12718</name>
</gene>